<reference evidence="2" key="1">
    <citation type="submission" date="2013-02" db="EMBL/GenBank/DDBJ databases">
        <authorList>
            <person name="Hughes D."/>
        </authorList>
    </citation>
    <scope>NUCLEOTIDE SEQUENCE</scope>
    <source>
        <strain>Durham</strain>
        <strain evidence="2">NC isolate 2 -- Noor lab</strain>
    </source>
</reference>
<keyword evidence="2" id="KW-1185">Reference proteome</keyword>
<dbReference type="Proteomes" id="UP000015102">
    <property type="component" value="Unassembled WGS sequence"/>
</dbReference>
<dbReference type="AlphaFoldDB" id="T1GC19"/>
<organism evidence="1 2">
    <name type="scientific">Megaselia scalaris</name>
    <name type="common">Humpbacked fly</name>
    <name type="synonym">Phora scalaris</name>
    <dbReference type="NCBI Taxonomy" id="36166"/>
    <lineage>
        <taxon>Eukaryota</taxon>
        <taxon>Metazoa</taxon>
        <taxon>Ecdysozoa</taxon>
        <taxon>Arthropoda</taxon>
        <taxon>Hexapoda</taxon>
        <taxon>Insecta</taxon>
        <taxon>Pterygota</taxon>
        <taxon>Neoptera</taxon>
        <taxon>Endopterygota</taxon>
        <taxon>Diptera</taxon>
        <taxon>Brachycera</taxon>
        <taxon>Muscomorpha</taxon>
        <taxon>Platypezoidea</taxon>
        <taxon>Phoridae</taxon>
        <taxon>Megaseliini</taxon>
        <taxon>Megaselia</taxon>
    </lineage>
</organism>
<evidence type="ECO:0000313" key="1">
    <source>
        <dbReference type="EnsemblMetazoa" id="MESCA000814-PA"/>
    </source>
</evidence>
<proteinExistence type="predicted"/>
<accession>T1GC19</accession>
<evidence type="ECO:0000313" key="2">
    <source>
        <dbReference type="Proteomes" id="UP000015102"/>
    </source>
</evidence>
<protein>
    <submittedName>
        <fullName evidence="1">Uncharacterized protein</fullName>
    </submittedName>
</protein>
<dbReference type="EnsemblMetazoa" id="MESCA000814-RA">
    <property type="protein sequence ID" value="MESCA000814-PA"/>
    <property type="gene ID" value="MESCA000814"/>
</dbReference>
<dbReference type="STRING" id="36166.T1GC19"/>
<dbReference type="EMBL" id="CAQQ02200014">
    <property type="status" value="NOT_ANNOTATED_CDS"/>
    <property type="molecule type" value="Genomic_DNA"/>
</dbReference>
<reference evidence="1" key="2">
    <citation type="submission" date="2015-06" db="UniProtKB">
        <authorList>
            <consortium name="EnsemblMetazoa"/>
        </authorList>
    </citation>
    <scope>IDENTIFICATION</scope>
</reference>
<sequence>MKVANIGNSSPCCSRLKESINREEYSLPVFLDIESAFNNVKADSIADPFCFIKSEHLLLKELKKLNLMQDFTEFPINEEEMIKNRDKYINEKSDEIKHFVQCRTWEKIVSKVETNDNTILLPIGLYSDGMQYNNPLGAHSESSEMLHYFFPCLDDPLNESNTFLASIVMSKDVKSYGNGSCFSPLIDVFNKLFTKGISVEIDGSIKTIKFLLGNITGDNLAMNAILDYILYMQF</sequence>
<dbReference type="HOGENOM" id="CLU_1186188_0_0_1"/>
<dbReference type="EMBL" id="CAQQ02200013">
    <property type="status" value="NOT_ANNOTATED_CDS"/>
    <property type="molecule type" value="Genomic_DNA"/>
</dbReference>
<name>T1GC19_MEGSC</name>